<dbReference type="PANTHER" id="PTHR43827:SF3">
    <property type="entry name" value="NADP-DEPENDENT OXIDOREDUCTASE DOMAIN-CONTAINING PROTEIN"/>
    <property type="match status" value="1"/>
</dbReference>
<dbReference type="InterPro" id="IPR020471">
    <property type="entry name" value="AKR"/>
</dbReference>
<dbReference type="EMBL" id="FNUJ01000006">
    <property type="protein sequence ID" value="SEF33189.1"/>
    <property type="molecule type" value="Genomic_DNA"/>
</dbReference>
<reference evidence="10" key="1">
    <citation type="submission" date="2016-10" db="EMBL/GenBank/DDBJ databases">
        <authorList>
            <person name="Varghese N."/>
            <person name="Submissions S."/>
        </authorList>
    </citation>
    <scope>NUCLEOTIDE SEQUENCE [LARGE SCALE GENOMIC DNA]</scope>
    <source>
        <strain evidence="10">DSM 44654</strain>
    </source>
</reference>
<evidence type="ECO:0000259" key="8">
    <source>
        <dbReference type="Pfam" id="PF00248"/>
    </source>
</evidence>
<dbReference type="GO" id="GO:0016616">
    <property type="term" value="F:oxidoreductase activity, acting on the CH-OH group of donors, NAD or NADP as acceptor"/>
    <property type="evidence" value="ECO:0007669"/>
    <property type="project" value="UniProtKB-ARBA"/>
</dbReference>
<dbReference type="SUPFAM" id="SSF51430">
    <property type="entry name" value="NAD(P)-linked oxidoreductase"/>
    <property type="match status" value="1"/>
</dbReference>
<evidence type="ECO:0000256" key="2">
    <source>
        <dbReference type="ARBA" id="ARBA00022857"/>
    </source>
</evidence>
<evidence type="ECO:0000256" key="5">
    <source>
        <dbReference type="PIRSR" id="PIRSR000097-2"/>
    </source>
</evidence>
<sequence length="277" mass="30653">MTSVPVIELNNGVRMPQLGFGVFQIPDDETVAAVRTALDAGYRSIDTASIYGNEAAVGRALAESDVPRDELFVTTKLFNSDQGYDETLRAFDESLGKLGLEQLDLYLIHWPLPARDKYLDTWKAFEKLQADGRVRAIGVSNFQPAHLERLMDASDVVPAVNQVELHPYLQQREVREFDAKHGIATEAWSPLAKGGSLLGDPVVAELAVKHSRTPAQIVLRWHLQLGNVVIPKSATPSRIEENFDLFEFTLSEDEVESLSPLDRGERTGPDPDTFNAG</sequence>
<gene>
    <name evidence="9" type="ORF">SAMN05421837_106638</name>
</gene>
<dbReference type="PRINTS" id="PR00069">
    <property type="entry name" value="ALDKETRDTASE"/>
</dbReference>
<dbReference type="Pfam" id="PF00248">
    <property type="entry name" value="Aldo_ket_red"/>
    <property type="match status" value="1"/>
</dbReference>
<comment type="similarity">
    <text evidence="1">Belongs to the aldo/keto reductase family.</text>
</comment>
<keyword evidence="2" id="KW-0521">NADP</keyword>
<dbReference type="STRING" id="218821.SAMN05421837_106638"/>
<feature type="site" description="Lowers pKa of active site Tyr" evidence="6">
    <location>
        <position position="76"/>
    </location>
</feature>
<dbReference type="FunFam" id="3.20.20.100:FF:000002">
    <property type="entry name" value="2,5-diketo-D-gluconic acid reductase A"/>
    <property type="match status" value="1"/>
</dbReference>
<dbReference type="RefSeq" id="WP_086671585.1">
    <property type="nucleotide sequence ID" value="NZ_FNUJ01000006.1"/>
</dbReference>
<evidence type="ECO:0000256" key="4">
    <source>
        <dbReference type="PIRSR" id="PIRSR000097-1"/>
    </source>
</evidence>
<dbReference type="PROSITE" id="PS00063">
    <property type="entry name" value="ALDOKETO_REDUCTASE_3"/>
    <property type="match status" value="1"/>
</dbReference>
<dbReference type="OrthoDB" id="9804790at2"/>
<dbReference type="InterPro" id="IPR018170">
    <property type="entry name" value="Aldo/ket_reductase_CS"/>
</dbReference>
<dbReference type="PIRSF" id="PIRSF000097">
    <property type="entry name" value="AKR"/>
    <property type="match status" value="1"/>
</dbReference>
<evidence type="ECO:0000256" key="6">
    <source>
        <dbReference type="PIRSR" id="PIRSR000097-3"/>
    </source>
</evidence>
<accession>A0A1H5R4D5</accession>
<evidence type="ECO:0000256" key="3">
    <source>
        <dbReference type="ARBA" id="ARBA00023002"/>
    </source>
</evidence>
<dbReference type="AlphaFoldDB" id="A0A1H5R4D5"/>
<dbReference type="InterPro" id="IPR036812">
    <property type="entry name" value="NAD(P)_OxRdtase_dom_sf"/>
</dbReference>
<keyword evidence="10" id="KW-1185">Reference proteome</keyword>
<dbReference type="Gene3D" id="3.20.20.100">
    <property type="entry name" value="NADP-dependent oxidoreductase domain"/>
    <property type="match status" value="1"/>
</dbReference>
<dbReference type="PROSITE" id="PS00062">
    <property type="entry name" value="ALDOKETO_REDUCTASE_2"/>
    <property type="match status" value="1"/>
</dbReference>
<feature type="active site" description="Proton donor" evidence="4">
    <location>
        <position position="51"/>
    </location>
</feature>
<feature type="domain" description="NADP-dependent oxidoreductase" evidence="8">
    <location>
        <begin position="24"/>
        <end position="259"/>
    </location>
</feature>
<feature type="region of interest" description="Disordered" evidence="7">
    <location>
        <begin position="253"/>
        <end position="277"/>
    </location>
</feature>
<evidence type="ECO:0000256" key="7">
    <source>
        <dbReference type="SAM" id="MobiDB-lite"/>
    </source>
</evidence>
<dbReference type="PROSITE" id="PS00798">
    <property type="entry name" value="ALDOKETO_REDUCTASE_1"/>
    <property type="match status" value="1"/>
</dbReference>
<organism evidence="9 10">
    <name type="scientific">Amycolatopsis pretoriensis</name>
    <dbReference type="NCBI Taxonomy" id="218821"/>
    <lineage>
        <taxon>Bacteria</taxon>
        <taxon>Bacillati</taxon>
        <taxon>Actinomycetota</taxon>
        <taxon>Actinomycetes</taxon>
        <taxon>Pseudonocardiales</taxon>
        <taxon>Pseudonocardiaceae</taxon>
        <taxon>Amycolatopsis</taxon>
    </lineage>
</organism>
<feature type="binding site" evidence="5">
    <location>
        <position position="109"/>
    </location>
    <ligand>
        <name>substrate</name>
    </ligand>
</feature>
<evidence type="ECO:0000256" key="1">
    <source>
        <dbReference type="ARBA" id="ARBA00007905"/>
    </source>
</evidence>
<proteinExistence type="inferred from homology"/>
<dbReference type="Proteomes" id="UP000198878">
    <property type="component" value="Unassembled WGS sequence"/>
</dbReference>
<evidence type="ECO:0000313" key="10">
    <source>
        <dbReference type="Proteomes" id="UP000198878"/>
    </source>
</evidence>
<protein>
    <submittedName>
        <fullName evidence="9">Aldo/keto reductase</fullName>
    </submittedName>
</protein>
<dbReference type="InterPro" id="IPR023210">
    <property type="entry name" value="NADP_OxRdtase_dom"/>
</dbReference>
<name>A0A1H5R4D5_9PSEU</name>
<dbReference type="PANTHER" id="PTHR43827">
    <property type="entry name" value="2,5-DIKETO-D-GLUCONIC ACID REDUCTASE"/>
    <property type="match status" value="1"/>
</dbReference>
<evidence type="ECO:0000313" key="9">
    <source>
        <dbReference type="EMBL" id="SEF33189.1"/>
    </source>
</evidence>
<keyword evidence="3" id="KW-0560">Oxidoreductase</keyword>